<evidence type="ECO:0000259" key="2">
    <source>
        <dbReference type="Pfam" id="PF03033"/>
    </source>
</evidence>
<dbReference type="InterPro" id="IPR004276">
    <property type="entry name" value="GlycoTrans_28_N"/>
</dbReference>
<keyword evidence="5" id="KW-1185">Reference proteome</keyword>
<evidence type="ECO:0000256" key="1">
    <source>
        <dbReference type="ARBA" id="ARBA00022679"/>
    </source>
</evidence>
<evidence type="ECO:0000313" key="5">
    <source>
        <dbReference type="Proteomes" id="UP000829494"/>
    </source>
</evidence>
<dbReference type="InterPro" id="IPR050426">
    <property type="entry name" value="Glycosyltransferase_28"/>
</dbReference>
<reference evidence="4 5" key="1">
    <citation type="submission" date="2022-03" db="EMBL/GenBank/DDBJ databases">
        <title>Complete genome of Streptomyces rimosus ssp. rimosus R7 (=ATCC 10970).</title>
        <authorList>
            <person name="Beganovic S."/>
            <person name="Ruckert C."/>
            <person name="Busche T."/>
            <person name="Kalinowski J."/>
            <person name="Wittmann C."/>
        </authorList>
    </citation>
    <scope>NUCLEOTIDE SEQUENCE [LARGE SCALE GENOMIC DNA]</scope>
    <source>
        <strain evidence="4 5">R7</strain>
    </source>
</reference>
<dbReference type="PANTHER" id="PTHR48050:SF13">
    <property type="entry name" value="STEROL 3-BETA-GLUCOSYLTRANSFERASE UGT80A2"/>
    <property type="match status" value="1"/>
</dbReference>
<dbReference type="Pfam" id="PF03033">
    <property type="entry name" value="Glyco_transf_28"/>
    <property type="match status" value="1"/>
</dbReference>
<gene>
    <name evidence="4" type="primary">rebG2</name>
    <name evidence="4" type="ORF">SRIMR7_24115</name>
</gene>
<feature type="domain" description="Erythromycin biosynthesis protein CIII-like C-terminal" evidence="3">
    <location>
        <begin position="297"/>
        <end position="412"/>
    </location>
</feature>
<evidence type="ECO:0000313" key="4">
    <source>
        <dbReference type="EMBL" id="UNZ05246.1"/>
    </source>
</evidence>
<dbReference type="SUPFAM" id="SSF53756">
    <property type="entry name" value="UDP-Glycosyltransferase/glycogen phosphorylase"/>
    <property type="match status" value="1"/>
</dbReference>
<dbReference type="Proteomes" id="UP000829494">
    <property type="component" value="Chromosome"/>
</dbReference>
<dbReference type="EC" id="4.3.3.5" evidence="4"/>
<keyword evidence="4" id="KW-0456">Lyase</keyword>
<dbReference type="PANTHER" id="PTHR48050">
    <property type="entry name" value="STEROL 3-BETA-GLUCOSYLTRANSFERASE"/>
    <property type="match status" value="1"/>
</dbReference>
<dbReference type="InterPro" id="IPR002213">
    <property type="entry name" value="UDP_glucos_trans"/>
</dbReference>
<dbReference type="RefSeq" id="WP_003979617.1">
    <property type="nucleotide sequence ID" value="NZ_CP043497.1"/>
</dbReference>
<dbReference type="GeneID" id="66855640"/>
<name>A0ABY3Z4Q1_STRRM</name>
<keyword evidence="1" id="KW-0808">Transferase</keyword>
<dbReference type="CDD" id="cd03784">
    <property type="entry name" value="GT1_Gtf-like"/>
    <property type="match status" value="1"/>
</dbReference>
<sequence length="415" mass="42456">MKILIAAAGSYGDVAPYTGLGARLREAGHTVALAADASYAQLVRAAGLEFRSLPADPRREGSGAPGGKRELMRRAAAFVRELGPGIAGAAAPGTDLLLLSATTAPLGRHVAEALGIPSLDLPLQPNAPTGAFPPVVTGTRSLGRWGNRAAGRLSLRIVDRLYADGVRDLRAQLGLPPASARAVRRRRNADSRPVLHGVSPALVPRPADWRPGLELVGNWWPYTAPDATLPPELEDFLAAGPPPVFVGFGSMAAGARDNGGSERLAATVVGALRRAGVRGVIQSGWAGLSGPADGADILTVGEVPHALLFPRTAAVVHHAGAGTTAAALRAGVPAVPVPVTADQPFWAARLAAVGAGTDAVPFRALAAEGAVERLAEAIGRAVREPSYRDAATAVARRMEAEDGAGEVIKAVESAA</sequence>
<dbReference type="EMBL" id="CP094298">
    <property type="protein sequence ID" value="UNZ05246.1"/>
    <property type="molecule type" value="Genomic_DNA"/>
</dbReference>
<dbReference type="Gene3D" id="3.40.50.2000">
    <property type="entry name" value="Glycogen Phosphorylase B"/>
    <property type="match status" value="2"/>
</dbReference>
<organism evidence="4 5">
    <name type="scientific">Streptomyces rimosus subsp. rimosus</name>
    <dbReference type="NCBI Taxonomy" id="132474"/>
    <lineage>
        <taxon>Bacteria</taxon>
        <taxon>Bacillati</taxon>
        <taxon>Actinomycetota</taxon>
        <taxon>Actinomycetes</taxon>
        <taxon>Kitasatosporales</taxon>
        <taxon>Streptomycetaceae</taxon>
        <taxon>Streptomyces</taxon>
    </lineage>
</organism>
<proteinExistence type="predicted"/>
<feature type="domain" description="Glycosyltransferase family 28 N-terminal" evidence="2">
    <location>
        <begin position="3"/>
        <end position="119"/>
    </location>
</feature>
<protein>
    <submittedName>
        <fullName evidence="4">4'-demethylrebeccamycin synthase</fullName>
        <ecNumber evidence="4">4.3.3.5</ecNumber>
    </submittedName>
</protein>
<dbReference type="GO" id="GO:0016829">
    <property type="term" value="F:lyase activity"/>
    <property type="evidence" value="ECO:0007669"/>
    <property type="project" value="UniProtKB-KW"/>
</dbReference>
<dbReference type="InterPro" id="IPR010610">
    <property type="entry name" value="EryCIII-like_C"/>
</dbReference>
<evidence type="ECO:0000259" key="3">
    <source>
        <dbReference type="Pfam" id="PF06722"/>
    </source>
</evidence>
<accession>A0ABY3Z4Q1</accession>
<dbReference type="Pfam" id="PF06722">
    <property type="entry name" value="EryCIII-like_C"/>
    <property type="match status" value="1"/>
</dbReference>